<keyword evidence="11" id="KW-1185">Reference proteome</keyword>
<feature type="domain" description="Protein kinase" evidence="9">
    <location>
        <begin position="9"/>
        <end position="310"/>
    </location>
</feature>
<evidence type="ECO:0000256" key="8">
    <source>
        <dbReference type="PROSITE-ProRule" id="PRU10141"/>
    </source>
</evidence>
<dbReference type="CDD" id="cd13988">
    <property type="entry name" value="STKc_TBK1"/>
    <property type="match status" value="1"/>
</dbReference>
<evidence type="ECO:0000313" key="11">
    <source>
        <dbReference type="Proteomes" id="UP000823872"/>
    </source>
</evidence>
<keyword evidence="2" id="KW-0963">Cytoplasm</keyword>
<reference evidence="10 11" key="1">
    <citation type="submission" date="2021-02" db="EMBL/GenBank/DDBJ databases">
        <title>Safari Cat Assemblies.</title>
        <authorList>
            <person name="Bredemeyer K.R."/>
            <person name="Murphy W.J."/>
        </authorList>
    </citation>
    <scope>NUCLEOTIDE SEQUENCE [LARGE SCALE GENOMIC DNA]</scope>
</reference>
<keyword evidence="5 8" id="KW-0547">Nucleotide-binding</keyword>
<dbReference type="InterPro" id="IPR011009">
    <property type="entry name" value="Kinase-like_dom_sf"/>
</dbReference>
<dbReference type="SMART" id="SM00220">
    <property type="entry name" value="S_TKc"/>
    <property type="match status" value="1"/>
</dbReference>
<keyword evidence="6" id="KW-0418">Kinase</keyword>
<dbReference type="Proteomes" id="UP000823872">
    <property type="component" value="Chromosome B4"/>
</dbReference>
<protein>
    <recommendedName>
        <fullName evidence="9">Protein kinase domain-containing protein</fullName>
    </recommendedName>
</protein>
<dbReference type="PANTHER" id="PTHR22969:SF14">
    <property type="entry name" value="SERINE_THREONINE-PROTEIN KINASE TBK1"/>
    <property type="match status" value="1"/>
</dbReference>
<dbReference type="Pfam" id="PF00069">
    <property type="entry name" value="Pkinase"/>
    <property type="match status" value="1"/>
</dbReference>
<reference evidence="10" key="3">
    <citation type="submission" date="2025-09" db="UniProtKB">
        <authorList>
            <consortium name="Ensembl"/>
        </authorList>
    </citation>
    <scope>IDENTIFICATION</scope>
    <source>
        <strain evidence="10">breed Abyssinian</strain>
    </source>
</reference>
<dbReference type="PROSITE" id="PS50011">
    <property type="entry name" value="PROTEIN_KINASE_DOM"/>
    <property type="match status" value="1"/>
</dbReference>
<dbReference type="PROSITE" id="PS00107">
    <property type="entry name" value="PROTEIN_KINASE_ATP"/>
    <property type="match status" value="1"/>
</dbReference>
<dbReference type="PANTHER" id="PTHR22969">
    <property type="entry name" value="IKB KINASE"/>
    <property type="match status" value="1"/>
</dbReference>
<dbReference type="InterPro" id="IPR000719">
    <property type="entry name" value="Prot_kinase_dom"/>
</dbReference>
<evidence type="ECO:0000256" key="3">
    <source>
        <dbReference type="ARBA" id="ARBA00022527"/>
    </source>
</evidence>
<keyword evidence="4" id="KW-0808">Transferase</keyword>
<dbReference type="GeneTree" id="ENSGT00950000182937"/>
<accession>A0ABI7XUD0</accession>
<evidence type="ECO:0000256" key="6">
    <source>
        <dbReference type="ARBA" id="ARBA00022777"/>
    </source>
</evidence>
<gene>
    <name evidence="10" type="primary">TBK1</name>
</gene>
<name>A0ABI7XUD0_FELCA</name>
<evidence type="ECO:0000256" key="7">
    <source>
        <dbReference type="ARBA" id="ARBA00022840"/>
    </source>
</evidence>
<dbReference type="CDD" id="cd21954">
    <property type="entry name" value="TBK1_C"/>
    <property type="match status" value="1"/>
</dbReference>
<dbReference type="InterPro" id="IPR041309">
    <property type="entry name" value="TBK1_CC1"/>
</dbReference>
<dbReference type="Ensembl" id="ENSFCTT00005037538.1">
    <property type="protein sequence ID" value="ENSFCTP00005026159.1"/>
    <property type="gene ID" value="ENSFCTG00005012981.1"/>
</dbReference>
<evidence type="ECO:0000256" key="1">
    <source>
        <dbReference type="ARBA" id="ARBA00004496"/>
    </source>
</evidence>
<comment type="subcellular location">
    <subcellularLocation>
        <location evidence="1">Cytoplasm</location>
    </subcellularLocation>
</comment>
<dbReference type="InterPro" id="IPR017441">
    <property type="entry name" value="Protein_kinase_ATP_BS"/>
</dbReference>
<reference evidence="10" key="2">
    <citation type="submission" date="2025-08" db="UniProtKB">
        <authorList>
            <consortium name="Ensembl"/>
        </authorList>
    </citation>
    <scope>IDENTIFICATION</scope>
    <source>
        <strain evidence="10">breed Abyssinian</strain>
    </source>
</reference>
<dbReference type="Gene3D" id="1.10.510.10">
    <property type="entry name" value="Transferase(Phosphotransferase) domain 1"/>
    <property type="match status" value="1"/>
</dbReference>
<evidence type="ECO:0000256" key="5">
    <source>
        <dbReference type="ARBA" id="ARBA00022741"/>
    </source>
</evidence>
<feature type="binding site" evidence="8">
    <location>
        <position position="38"/>
    </location>
    <ligand>
        <name>ATP</name>
        <dbReference type="ChEBI" id="CHEBI:30616"/>
    </ligand>
</feature>
<sequence length="613" mass="70468">MQSTSNHLWLLSDILGQGATANVFRGRHKKTGDLFAIKVFNNISFLRPVDVQMREFEVLKKLNHKNIVKLFAIEEETTTRHKVLIMEFCPCGSLYTVLEEPSNAYGLPESEFLIVLRDVVGGMNHLRENGIVHRDIKPGNIMRVIGEDGQSVYKLTDFGAARELEDDEQFVSLYGTEEYLHPDMYERAVLRKDHQKKYGATVDLWSIGVTFYHAATGSLPFRPFEGPRRNKEVMYKIITGKPSGAISGVQKAENGPIDWSGDMPISCSLSRGLQVLLTPVLANILEADQEKCWGFDQFFAETSDILHRMIIHVFSLQQMTAHKIYIHSYNTELVKDDYNETVHKKTEVVITLDFCIRNIEKTVKVYEKLMKINLEAAELGEISDIHTKLLRLSSSQGTIETSLQDIESRLSPGGLLADMWAHQEGTHPKDRHVEKLQVLLNCITEIYYQFKKDKAERRLAYNEEQIHKFDKQKLYYHATKAMTHFTDECVKKYEAFLDKSEEWMRKMLHLRKQLLSLTNQCFDIEEEVSKYQDYTNELQETLPQKMFAASSGIKHTMTPIYPCSNTLVEMTLGMKKLKEEMEGVVKELAENNHILERFGSLTMDGGLRNVDCL</sequence>
<proteinExistence type="predicted"/>
<dbReference type="Gene3D" id="3.30.200.20">
    <property type="entry name" value="Phosphorylase Kinase, domain 1"/>
    <property type="match status" value="1"/>
</dbReference>
<dbReference type="SUPFAM" id="SSF56112">
    <property type="entry name" value="Protein kinase-like (PK-like)"/>
    <property type="match status" value="1"/>
</dbReference>
<dbReference type="InterPro" id="IPR051180">
    <property type="entry name" value="IKK"/>
</dbReference>
<evidence type="ECO:0000256" key="2">
    <source>
        <dbReference type="ARBA" id="ARBA00022490"/>
    </source>
</evidence>
<organism evidence="10 11">
    <name type="scientific">Felis catus</name>
    <name type="common">Cat</name>
    <name type="synonym">Felis silvestris catus</name>
    <dbReference type="NCBI Taxonomy" id="9685"/>
    <lineage>
        <taxon>Eukaryota</taxon>
        <taxon>Metazoa</taxon>
        <taxon>Chordata</taxon>
        <taxon>Craniata</taxon>
        <taxon>Vertebrata</taxon>
        <taxon>Euteleostomi</taxon>
        <taxon>Mammalia</taxon>
        <taxon>Eutheria</taxon>
        <taxon>Laurasiatheria</taxon>
        <taxon>Carnivora</taxon>
        <taxon>Feliformia</taxon>
        <taxon>Felidae</taxon>
        <taxon>Felinae</taxon>
        <taxon>Felis</taxon>
    </lineage>
</organism>
<evidence type="ECO:0000259" key="9">
    <source>
        <dbReference type="PROSITE" id="PS50011"/>
    </source>
</evidence>
<evidence type="ECO:0000256" key="4">
    <source>
        <dbReference type="ARBA" id="ARBA00022679"/>
    </source>
</evidence>
<keyword evidence="3" id="KW-0723">Serine/threonine-protein kinase</keyword>
<evidence type="ECO:0000313" key="10">
    <source>
        <dbReference type="Ensembl" id="ENSFCTP00005026159.1"/>
    </source>
</evidence>
<keyword evidence="7 8" id="KW-0067">ATP-binding</keyword>
<dbReference type="Pfam" id="PF18394">
    <property type="entry name" value="TBK1_CCD1"/>
    <property type="match status" value="1"/>
</dbReference>
<dbReference type="Gene3D" id="1.20.1270.420">
    <property type="match status" value="1"/>
</dbReference>